<dbReference type="EMBL" id="VFOZ01000001">
    <property type="protein sequence ID" value="TQL96764.1"/>
    <property type="molecule type" value="Genomic_DNA"/>
</dbReference>
<dbReference type="RefSeq" id="WP_141955582.1">
    <property type="nucleotide sequence ID" value="NZ_VFOZ01000001.1"/>
</dbReference>
<dbReference type="PANTHER" id="PTHR24421">
    <property type="entry name" value="NITRATE/NITRITE SENSOR PROTEIN NARX-RELATED"/>
    <property type="match status" value="1"/>
</dbReference>
<dbReference type="AlphaFoldDB" id="A0A543CI40"/>
<dbReference type="Gene3D" id="1.20.5.1930">
    <property type="match status" value="1"/>
</dbReference>
<feature type="transmembrane region" description="Helical" evidence="9">
    <location>
        <begin position="52"/>
        <end position="73"/>
    </location>
</feature>
<feature type="domain" description="Signal transduction histidine kinase subgroup 3 dimerisation and phosphoacceptor" evidence="11">
    <location>
        <begin position="223"/>
        <end position="290"/>
    </location>
</feature>
<keyword evidence="9" id="KW-0812">Transmembrane</keyword>
<keyword evidence="8" id="KW-0902">Two-component regulatory system</keyword>
<keyword evidence="3" id="KW-0597">Phosphoprotein</keyword>
<dbReference type="GO" id="GO:0046983">
    <property type="term" value="F:protein dimerization activity"/>
    <property type="evidence" value="ECO:0007669"/>
    <property type="project" value="InterPro"/>
</dbReference>
<comment type="catalytic activity">
    <reaction evidence="1">
        <text>ATP + protein L-histidine = ADP + protein N-phospho-L-histidine.</text>
        <dbReference type="EC" id="2.7.13.3"/>
    </reaction>
</comment>
<comment type="caution">
    <text evidence="13">The sequence shown here is derived from an EMBL/GenBank/DDBJ whole genome shotgun (WGS) entry which is preliminary data.</text>
</comment>
<evidence type="ECO:0000256" key="8">
    <source>
        <dbReference type="ARBA" id="ARBA00023012"/>
    </source>
</evidence>
<evidence type="ECO:0000313" key="13">
    <source>
        <dbReference type="EMBL" id="TQL96764.1"/>
    </source>
</evidence>
<reference evidence="13 14" key="1">
    <citation type="submission" date="2019-06" db="EMBL/GenBank/DDBJ databases">
        <title>Sequencing the genomes of 1000 actinobacteria strains.</title>
        <authorList>
            <person name="Klenk H.-P."/>
        </authorList>
    </citation>
    <scope>NUCLEOTIDE SEQUENCE [LARGE SCALE GENOMIC DNA]</scope>
    <source>
        <strain evidence="13 14">DSM 102200</strain>
    </source>
</reference>
<gene>
    <name evidence="13" type="ORF">FB559_2316</name>
</gene>
<evidence type="ECO:0000313" key="14">
    <source>
        <dbReference type="Proteomes" id="UP000316096"/>
    </source>
</evidence>
<keyword evidence="9" id="KW-1133">Transmembrane helix</keyword>
<dbReference type="SUPFAM" id="SSF55874">
    <property type="entry name" value="ATPase domain of HSP90 chaperone/DNA topoisomerase II/histidine kinase"/>
    <property type="match status" value="1"/>
</dbReference>
<proteinExistence type="predicted"/>
<evidence type="ECO:0000256" key="6">
    <source>
        <dbReference type="ARBA" id="ARBA00022777"/>
    </source>
</evidence>
<feature type="transmembrane region" description="Helical" evidence="9">
    <location>
        <begin position="21"/>
        <end position="40"/>
    </location>
</feature>
<sequence length="413" mass="43881">MTSTGALTHAPWSARAWRDTTFVAAGVPVQLAAFVVLMSPWTVWVPVTTTEILLALVVPLALILVGAHALTAAQRRRFWALLGMDVPATAESLSWRGVTASVRSEATWRQVGYHLVAGPVLAAGGVLTVLTWAAGFALATVFGYGWAFPRSLRPGGWTGRDAYLTLAGLLLLLAAPWVAAGVTRLDSRLAASLLGPSRAKELQRRVEDLTESRAGVVDAADTERRRIERDLHDGAQQRLVSLALNLGLARETLTDVPDDAMRVIVEAHEEAKEALTELRDLVRGLHPAVLDARGLDAALSGIAARAPLPVRLRVDVPERASPTVEAVAYFVASEALTNVSRHARASHMEITVERLDGVLRMVLSDDGVGGADPSGGTGLAGLARRVRSVDGTFRITSPPGGPTIITAELPCES</sequence>
<evidence type="ECO:0000259" key="11">
    <source>
        <dbReference type="Pfam" id="PF07730"/>
    </source>
</evidence>
<dbReference type="PANTHER" id="PTHR24421:SF10">
    <property type="entry name" value="NITRATE_NITRITE SENSOR PROTEIN NARQ"/>
    <property type="match status" value="1"/>
</dbReference>
<protein>
    <recommendedName>
        <fullName evidence="2">histidine kinase</fullName>
        <ecNumber evidence="2">2.7.13.3</ecNumber>
    </recommendedName>
</protein>
<feature type="domain" description="Histidine kinase/HSP90-like ATPase" evidence="10">
    <location>
        <begin position="329"/>
        <end position="411"/>
    </location>
</feature>
<dbReference type="Pfam" id="PF07730">
    <property type="entry name" value="HisKA_3"/>
    <property type="match status" value="1"/>
</dbReference>
<evidence type="ECO:0000256" key="2">
    <source>
        <dbReference type="ARBA" id="ARBA00012438"/>
    </source>
</evidence>
<evidence type="ECO:0000256" key="1">
    <source>
        <dbReference type="ARBA" id="ARBA00000085"/>
    </source>
</evidence>
<dbReference type="InterPro" id="IPR036890">
    <property type="entry name" value="HATPase_C_sf"/>
</dbReference>
<dbReference type="InterPro" id="IPR003594">
    <property type="entry name" value="HATPase_dom"/>
</dbReference>
<dbReference type="Pfam" id="PF02518">
    <property type="entry name" value="HATPase_c"/>
    <property type="match status" value="1"/>
</dbReference>
<dbReference type="InterPro" id="IPR011712">
    <property type="entry name" value="Sig_transdc_His_kin_sub3_dim/P"/>
</dbReference>
<dbReference type="InterPro" id="IPR025828">
    <property type="entry name" value="Put_sensor_dom"/>
</dbReference>
<dbReference type="GO" id="GO:0016020">
    <property type="term" value="C:membrane"/>
    <property type="evidence" value="ECO:0007669"/>
    <property type="project" value="InterPro"/>
</dbReference>
<dbReference type="Pfam" id="PF13796">
    <property type="entry name" value="Sensor"/>
    <property type="match status" value="1"/>
</dbReference>
<dbReference type="GO" id="GO:0000155">
    <property type="term" value="F:phosphorelay sensor kinase activity"/>
    <property type="evidence" value="ECO:0007669"/>
    <property type="project" value="InterPro"/>
</dbReference>
<dbReference type="Proteomes" id="UP000316096">
    <property type="component" value="Unassembled WGS sequence"/>
</dbReference>
<organism evidence="13 14">
    <name type="scientific">Actinoallomurus bryophytorum</name>
    <dbReference type="NCBI Taxonomy" id="1490222"/>
    <lineage>
        <taxon>Bacteria</taxon>
        <taxon>Bacillati</taxon>
        <taxon>Actinomycetota</taxon>
        <taxon>Actinomycetes</taxon>
        <taxon>Streptosporangiales</taxon>
        <taxon>Thermomonosporaceae</taxon>
        <taxon>Actinoallomurus</taxon>
    </lineage>
</organism>
<name>A0A543CI40_9ACTN</name>
<evidence type="ECO:0000256" key="5">
    <source>
        <dbReference type="ARBA" id="ARBA00022741"/>
    </source>
</evidence>
<keyword evidence="4" id="KW-0808">Transferase</keyword>
<feature type="transmembrane region" description="Helical" evidence="9">
    <location>
        <begin position="113"/>
        <end position="142"/>
    </location>
</feature>
<feature type="domain" description="Putative sensor" evidence="12">
    <location>
        <begin position="22"/>
        <end position="194"/>
    </location>
</feature>
<accession>A0A543CI40</accession>
<evidence type="ECO:0000259" key="10">
    <source>
        <dbReference type="Pfam" id="PF02518"/>
    </source>
</evidence>
<dbReference type="OrthoDB" id="5241729at2"/>
<keyword evidence="14" id="KW-1185">Reference proteome</keyword>
<keyword evidence="9" id="KW-0472">Membrane</keyword>
<dbReference type="Gene3D" id="3.30.565.10">
    <property type="entry name" value="Histidine kinase-like ATPase, C-terminal domain"/>
    <property type="match status" value="1"/>
</dbReference>
<dbReference type="GO" id="GO:0005524">
    <property type="term" value="F:ATP binding"/>
    <property type="evidence" value="ECO:0007669"/>
    <property type="project" value="UniProtKB-KW"/>
</dbReference>
<dbReference type="CDD" id="cd16917">
    <property type="entry name" value="HATPase_UhpB-NarQ-NarX-like"/>
    <property type="match status" value="1"/>
</dbReference>
<evidence type="ECO:0000256" key="3">
    <source>
        <dbReference type="ARBA" id="ARBA00022553"/>
    </source>
</evidence>
<evidence type="ECO:0000256" key="7">
    <source>
        <dbReference type="ARBA" id="ARBA00022840"/>
    </source>
</evidence>
<keyword evidence="5" id="KW-0547">Nucleotide-binding</keyword>
<evidence type="ECO:0000256" key="4">
    <source>
        <dbReference type="ARBA" id="ARBA00022679"/>
    </source>
</evidence>
<evidence type="ECO:0000259" key="12">
    <source>
        <dbReference type="Pfam" id="PF13796"/>
    </source>
</evidence>
<evidence type="ECO:0000256" key="9">
    <source>
        <dbReference type="SAM" id="Phobius"/>
    </source>
</evidence>
<feature type="transmembrane region" description="Helical" evidence="9">
    <location>
        <begin position="162"/>
        <end position="182"/>
    </location>
</feature>
<keyword evidence="6 13" id="KW-0418">Kinase</keyword>
<dbReference type="InterPro" id="IPR050482">
    <property type="entry name" value="Sensor_HK_TwoCompSys"/>
</dbReference>
<keyword evidence="7" id="KW-0067">ATP-binding</keyword>
<dbReference type="EC" id="2.7.13.3" evidence="2"/>